<dbReference type="KEGG" id="kge:TQ33_1176"/>
<dbReference type="STRING" id="914150.TQ33_1176"/>
<dbReference type="HOGENOM" id="CLU_025721_0_0_6"/>
<accession>A0A0F6RCL1</accession>
<dbReference type="EMBL" id="CP010975">
    <property type="protein sequence ID" value="AKE52136.1"/>
    <property type="molecule type" value="Genomic_DNA"/>
</dbReference>
<name>A0A0F6RCL1_9GAMM</name>
<evidence type="ECO:0008006" key="3">
    <source>
        <dbReference type="Google" id="ProtNLM"/>
    </source>
</evidence>
<dbReference type="Proteomes" id="UP000034071">
    <property type="component" value="Chromosome"/>
</dbReference>
<dbReference type="AlphaFoldDB" id="A0A0F6RCL1"/>
<proteinExistence type="predicted"/>
<evidence type="ECO:0000313" key="1">
    <source>
        <dbReference type="EMBL" id="AKE52136.1"/>
    </source>
</evidence>
<dbReference type="RefSeq" id="WP_046561240.1">
    <property type="nucleotide sequence ID" value="NZ_CP010975.1"/>
</dbReference>
<sequence length="587" mass="63069">MKKLLIVIVIAIAIAAGIYFFKGGKVGGLSLSGGSLPSENAVLEYVPADTVFFAGSVEPLDFAKTLEMSSKMGFDYSAMMGAGFDDLKSELSDSPDAAKVLISLYGNYLDAVKTKSVKELGLRNEVNMAIYTVGVLPVVRIELDGTDTFAQSIAKIEAEQNVAATVNTVNGVEYREYALDNHDDQVPTMVIAVNDNQAVITVNTALDDAKDLQRTLSEKPTTNILSGGVLNELASDNGYLGYSIFLLDNLAIVDGLTKPSANAFGKSLQDVLDAYGAGNDMKDIQTPACNTELTGLTQNWPMLSAGYTEFSDSNASYKMVLKGGNADLLDTLGKMRGHISDNVSSDDFAMSFGIGLDMDQIVPVITTVWENLTKEDFTCPPLAEMQAGLRQSNPMMLGMMSGMVAGIKGVGFSVVDVNEEALSNVDNNPMAFMQDGQFMLTVTAEKPQNLLQSLGMYAPELAQIKLEDGGEPQVLPAGMGAETKIALRGHDLVLMMGQTDQLIGKIESNGSLEKNGLMTFSMDFKKYMGLLEEMMASAAENAYGSEKEMLQQQQEMFAEMKKADGIVKGKFDITDEGIVTSSSYQAK</sequence>
<reference evidence="1 2" key="1">
    <citation type="submission" date="2015-02" db="EMBL/GenBank/DDBJ databases">
        <title>Complete genome sequence of Kangiella geojedonensis strain YCS-5T.</title>
        <authorList>
            <person name="Kim K.M."/>
        </authorList>
    </citation>
    <scope>NUCLEOTIDE SEQUENCE [LARGE SCALE GENOMIC DNA]</scope>
    <source>
        <strain evidence="1 2">YCS-5</strain>
    </source>
</reference>
<keyword evidence="2" id="KW-1185">Reference proteome</keyword>
<dbReference type="OrthoDB" id="5750169at2"/>
<organism evidence="1 2">
    <name type="scientific">Kangiella geojedonensis</name>
    <dbReference type="NCBI Taxonomy" id="914150"/>
    <lineage>
        <taxon>Bacteria</taxon>
        <taxon>Pseudomonadati</taxon>
        <taxon>Pseudomonadota</taxon>
        <taxon>Gammaproteobacteria</taxon>
        <taxon>Kangiellales</taxon>
        <taxon>Kangiellaceae</taxon>
        <taxon>Kangiella</taxon>
    </lineage>
</organism>
<evidence type="ECO:0000313" key="2">
    <source>
        <dbReference type="Proteomes" id="UP000034071"/>
    </source>
</evidence>
<gene>
    <name evidence="1" type="ORF">TQ33_1176</name>
</gene>
<protein>
    <recommendedName>
        <fullName evidence="3">DUF3352 domain-containing protein</fullName>
    </recommendedName>
</protein>